<evidence type="ECO:0000313" key="2">
    <source>
        <dbReference type="EMBL" id="ACU36243.1"/>
    </source>
</evidence>
<reference evidence="2 3" key="1">
    <citation type="journal article" date="2009" name="Stand. Genomic Sci.">
        <title>Complete genome sequence of Actinosynnema mirum type strain (101).</title>
        <authorList>
            <person name="Land M."/>
            <person name="Lapidus A."/>
            <person name="Mayilraj S."/>
            <person name="Chen F."/>
            <person name="Copeland A."/>
            <person name="Del Rio T.G."/>
            <person name="Nolan M."/>
            <person name="Lucas S."/>
            <person name="Tice H."/>
            <person name="Cheng J.F."/>
            <person name="Chertkov O."/>
            <person name="Bruce D."/>
            <person name="Goodwin L."/>
            <person name="Pitluck S."/>
            <person name="Rohde M."/>
            <person name="Goker M."/>
            <person name="Pati A."/>
            <person name="Ivanova N."/>
            <person name="Mavromatis K."/>
            <person name="Chen A."/>
            <person name="Palaniappan K."/>
            <person name="Hauser L."/>
            <person name="Chang Y.J."/>
            <person name="Jeffries C.C."/>
            <person name="Brettin T."/>
            <person name="Detter J.C."/>
            <person name="Han C."/>
            <person name="Chain P."/>
            <person name="Tindall B.J."/>
            <person name="Bristow J."/>
            <person name="Eisen J.A."/>
            <person name="Markowitz V."/>
            <person name="Hugenholtz P."/>
            <person name="Kyrpides N.C."/>
            <person name="Klenk H.P."/>
        </authorList>
    </citation>
    <scope>NUCLEOTIDE SEQUENCE [LARGE SCALE GENOMIC DNA]</scope>
    <source>
        <strain evidence="3">ATCC 29888 / DSM 43827 / JCM 3225 / NBRC 14064 / NCIMB 13271 / NRRL B-12336 / IMRU 3971 / 101</strain>
    </source>
</reference>
<dbReference type="Proteomes" id="UP000002213">
    <property type="component" value="Chromosome"/>
</dbReference>
<dbReference type="EMBL" id="CP001630">
    <property type="protein sequence ID" value="ACU36243.1"/>
    <property type="molecule type" value="Genomic_DNA"/>
</dbReference>
<evidence type="ECO:0000256" key="1">
    <source>
        <dbReference type="SAM" id="MobiDB-lite"/>
    </source>
</evidence>
<name>C6WJL8_ACTMD</name>
<feature type="region of interest" description="Disordered" evidence="1">
    <location>
        <begin position="1"/>
        <end position="31"/>
    </location>
</feature>
<dbReference type="HOGENOM" id="CLU_3394702_0_0_11"/>
<gene>
    <name evidence="2" type="ordered locus">Amir_2303</name>
</gene>
<evidence type="ECO:0000313" key="3">
    <source>
        <dbReference type="Proteomes" id="UP000002213"/>
    </source>
</evidence>
<proteinExistence type="predicted"/>
<accession>C6WJL8</accession>
<organism evidence="2 3">
    <name type="scientific">Actinosynnema mirum (strain ATCC 29888 / DSM 43827 / JCM 3225 / NBRC 14064 / NCIMB 13271 / NRRL B-12336 / IMRU 3971 / 101)</name>
    <dbReference type="NCBI Taxonomy" id="446462"/>
    <lineage>
        <taxon>Bacteria</taxon>
        <taxon>Bacillati</taxon>
        <taxon>Actinomycetota</taxon>
        <taxon>Actinomycetes</taxon>
        <taxon>Pseudonocardiales</taxon>
        <taxon>Pseudonocardiaceae</taxon>
        <taxon>Actinosynnema</taxon>
    </lineage>
</organism>
<dbReference type="AlphaFoldDB" id="C6WJL8"/>
<feature type="compositionally biased region" description="Pro residues" evidence="1">
    <location>
        <begin position="9"/>
        <end position="25"/>
    </location>
</feature>
<keyword evidence="3" id="KW-1185">Reference proteome</keyword>
<sequence>MSALLIKLPLPPEQLPPEPLSPEPLSPEAGA</sequence>
<dbReference type="KEGG" id="ami:Amir_2303"/>
<protein>
    <submittedName>
        <fullName evidence="2">Uncharacterized protein</fullName>
    </submittedName>
</protein>